<organism evidence="2 3">
    <name type="scientific">Salmonella paratyphi B (strain ATCC BAA-1250 / SPB7)</name>
    <dbReference type="NCBI Taxonomy" id="1016998"/>
    <lineage>
        <taxon>Bacteria</taxon>
        <taxon>Pseudomonadati</taxon>
        <taxon>Pseudomonadota</taxon>
        <taxon>Gammaproteobacteria</taxon>
        <taxon>Enterobacterales</taxon>
        <taxon>Enterobacteriaceae</taxon>
        <taxon>Salmonella</taxon>
    </lineage>
</organism>
<dbReference type="Proteomes" id="UP000008556">
    <property type="component" value="Chromosome"/>
</dbReference>
<name>A0A6C6Z7D1_SALPB</name>
<evidence type="ECO:0000313" key="3">
    <source>
        <dbReference type="Proteomes" id="UP000008556"/>
    </source>
</evidence>
<sequence length="34" mass="4032">MRGKRMMRQPRRHALAVPARRRLGERPVEPGEVH</sequence>
<protein>
    <submittedName>
        <fullName evidence="2">Uncharacterized protein</fullName>
    </submittedName>
</protein>
<dbReference type="EMBL" id="CP000886">
    <property type="protein sequence ID" value="ABX69474.1"/>
    <property type="molecule type" value="Genomic_DNA"/>
</dbReference>
<dbReference type="KEGG" id="spq:SPAB_04151"/>
<feature type="compositionally biased region" description="Basic residues" evidence="1">
    <location>
        <begin position="1"/>
        <end position="21"/>
    </location>
</feature>
<feature type="region of interest" description="Disordered" evidence="1">
    <location>
        <begin position="1"/>
        <end position="34"/>
    </location>
</feature>
<gene>
    <name evidence="2" type="ordered locus">SPAB_04151</name>
</gene>
<evidence type="ECO:0000313" key="2">
    <source>
        <dbReference type="EMBL" id="ABX69474.1"/>
    </source>
</evidence>
<accession>A0A6C6Z7D1</accession>
<reference evidence="2 3" key="1">
    <citation type="submission" date="2007-11" db="EMBL/GenBank/DDBJ databases">
        <authorList>
            <consortium name="The Salmonella enterica serovar Paratyphi B Genome Sequencing Project"/>
            <person name="McClelland M."/>
            <person name="Sanderson E.K."/>
            <person name="Porwollik S."/>
            <person name="Spieth J."/>
            <person name="Clifton W.S."/>
            <person name="Fulton R."/>
            <person name="Cordes M."/>
            <person name="Wollam A."/>
            <person name="Shah N."/>
            <person name="Pepin K."/>
            <person name="Bhonagiri V."/>
            <person name="Nash W."/>
            <person name="Johnson M."/>
            <person name="Thiruvilangam P."/>
            <person name="Wilson R."/>
        </authorList>
    </citation>
    <scope>NUCLEOTIDE SEQUENCE [LARGE SCALE GENOMIC DNA]</scope>
    <source>
        <strain evidence="3">ATCC BAA-1250 / SPB7</strain>
    </source>
</reference>
<feature type="compositionally biased region" description="Basic and acidic residues" evidence="1">
    <location>
        <begin position="22"/>
        <end position="34"/>
    </location>
</feature>
<proteinExistence type="predicted"/>
<evidence type="ECO:0000256" key="1">
    <source>
        <dbReference type="SAM" id="MobiDB-lite"/>
    </source>
</evidence>
<dbReference type="AlphaFoldDB" id="A0A6C6Z7D1"/>